<dbReference type="AlphaFoldDB" id="A0A1P8JTL0"/>
<feature type="compositionally biased region" description="Basic and acidic residues" evidence="1">
    <location>
        <begin position="1"/>
        <end position="19"/>
    </location>
</feature>
<reference evidence="2 3" key="1">
    <citation type="submission" date="2017-01" db="EMBL/GenBank/DDBJ databases">
        <authorList>
            <person name="Mah S.A."/>
            <person name="Swanson W.J."/>
            <person name="Moy G.W."/>
            <person name="Vacquier V.D."/>
        </authorList>
    </citation>
    <scope>NUCLEOTIDE SEQUENCE [LARGE SCALE GENOMIC DNA]</scope>
    <source>
        <strain evidence="2 3">DCY110</strain>
    </source>
</reference>
<feature type="compositionally biased region" description="Low complexity" evidence="1">
    <location>
        <begin position="66"/>
        <end position="82"/>
    </location>
</feature>
<sequence>MDKKENPLNQRRGDHDGHRNTNAYGSASGDGNGGNEAGGGYGDDNSAHQYGSVLPSERADGAGRADGSPPVGPSDSSGSDYSARGAIGNDRSYAAGTSAPVSRGDVEDAGGDDRTGKPQPAKP</sequence>
<evidence type="ECO:0000313" key="2">
    <source>
        <dbReference type="EMBL" id="APW37086.1"/>
    </source>
</evidence>
<dbReference type="Proteomes" id="UP000186609">
    <property type="component" value="Chromosome"/>
</dbReference>
<name>A0A1P8JTL0_9BURK</name>
<evidence type="ECO:0000313" key="3">
    <source>
        <dbReference type="Proteomes" id="UP000186609"/>
    </source>
</evidence>
<dbReference type="KEGG" id="rhy:RD110_07660"/>
<proteinExistence type="predicted"/>
<accession>A0A1P8JTL0</accession>
<feature type="region of interest" description="Disordered" evidence="1">
    <location>
        <begin position="1"/>
        <end position="123"/>
    </location>
</feature>
<keyword evidence="3" id="KW-1185">Reference proteome</keyword>
<protein>
    <submittedName>
        <fullName evidence="2">Uncharacterized protein</fullName>
    </submittedName>
</protein>
<dbReference type="EMBL" id="CP019236">
    <property type="protein sequence ID" value="APW37086.1"/>
    <property type="molecule type" value="Genomic_DNA"/>
</dbReference>
<evidence type="ECO:0000256" key="1">
    <source>
        <dbReference type="SAM" id="MobiDB-lite"/>
    </source>
</evidence>
<feature type="compositionally biased region" description="Gly residues" evidence="1">
    <location>
        <begin position="28"/>
        <end position="42"/>
    </location>
</feature>
<gene>
    <name evidence="2" type="ORF">RD110_07660</name>
</gene>
<dbReference type="RefSeq" id="WP_076198216.1">
    <property type="nucleotide sequence ID" value="NZ_CP019236.1"/>
</dbReference>
<organism evidence="2 3">
    <name type="scientific">Rhodoferax koreensis</name>
    <dbReference type="NCBI Taxonomy" id="1842727"/>
    <lineage>
        <taxon>Bacteria</taxon>
        <taxon>Pseudomonadati</taxon>
        <taxon>Pseudomonadota</taxon>
        <taxon>Betaproteobacteria</taxon>
        <taxon>Burkholderiales</taxon>
        <taxon>Comamonadaceae</taxon>
        <taxon>Rhodoferax</taxon>
    </lineage>
</organism>